<dbReference type="Proteomes" id="UP001497472">
    <property type="component" value="Unassembled WGS sequence"/>
</dbReference>
<protein>
    <recommendedName>
        <fullName evidence="4">Transmembrane protein 177</fullName>
    </recommendedName>
</protein>
<feature type="transmembrane region" description="Helical" evidence="1">
    <location>
        <begin position="205"/>
        <end position="225"/>
    </location>
</feature>
<evidence type="ECO:0008006" key="4">
    <source>
        <dbReference type="Google" id="ProtNLM"/>
    </source>
</evidence>
<dbReference type="AlphaFoldDB" id="A0AAV1IVT8"/>
<organism evidence="2 3">
    <name type="scientific">Leptosia nina</name>
    <dbReference type="NCBI Taxonomy" id="320188"/>
    <lineage>
        <taxon>Eukaryota</taxon>
        <taxon>Metazoa</taxon>
        <taxon>Ecdysozoa</taxon>
        <taxon>Arthropoda</taxon>
        <taxon>Hexapoda</taxon>
        <taxon>Insecta</taxon>
        <taxon>Pterygota</taxon>
        <taxon>Neoptera</taxon>
        <taxon>Endopterygota</taxon>
        <taxon>Lepidoptera</taxon>
        <taxon>Glossata</taxon>
        <taxon>Ditrysia</taxon>
        <taxon>Papilionoidea</taxon>
        <taxon>Pieridae</taxon>
        <taxon>Pierinae</taxon>
        <taxon>Leptosia</taxon>
    </lineage>
</organism>
<dbReference type="EMBL" id="CAVLEF010000001">
    <property type="protein sequence ID" value="CAK1540517.1"/>
    <property type="molecule type" value="Genomic_DNA"/>
</dbReference>
<dbReference type="GO" id="GO:0016020">
    <property type="term" value="C:membrane"/>
    <property type="evidence" value="ECO:0007669"/>
    <property type="project" value="TreeGrafter"/>
</dbReference>
<evidence type="ECO:0000256" key="1">
    <source>
        <dbReference type="SAM" id="Phobius"/>
    </source>
</evidence>
<dbReference type="InterPro" id="IPR026620">
    <property type="entry name" value="TMEM177"/>
</dbReference>
<keyword evidence="1" id="KW-0812">Transmembrane</keyword>
<dbReference type="PANTHER" id="PTHR21824">
    <property type="entry name" value="TRANSMEMBRANE PROTEIN 177"/>
    <property type="match status" value="1"/>
</dbReference>
<feature type="transmembrane region" description="Helical" evidence="1">
    <location>
        <begin position="18"/>
        <end position="36"/>
    </location>
</feature>
<proteinExistence type="predicted"/>
<evidence type="ECO:0000313" key="2">
    <source>
        <dbReference type="EMBL" id="CAK1540517.1"/>
    </source>
</evidence>
<comment type="caution">
    <text evidence="2">The sequence shown here is derived from an EMBL/GenBank/DDBJ whole genome shotgun (WGS) entry which is preliminary data.</text>
</comment>
<reference evidence="2 3" key="1">
    <citation type="submission" date="2023-11" db="EMBL/GenBank/DDBJ databases">
        <authorList>
            <person name="Okamura Y."/>
        </authorList>
    </citation>
    <scope>NUCLEOTIDE SEQUENCE [LARGE SCALE GENOMIC DNA]</scope>
</reference>
<name>A0AAV1IVT8_9NEOP</name>
<keyword evidence="1" id="KW-0472">Membrane</keyword>
<dbReference type="PANTHER" id="PTHR21824:SF4">
    <property type="entry name" value="TRANSMEMBRANE PROTEIN 177"/>
    <property type="match status" value="1"/>
</dbReference>
<sequence length="320" mass="36916">MTTRKPISWFLTEQGRRFSFAIITGTGIALTAIRFTPHTFLIDKYREYVHHYSAGKPVDLTKQIQERYQKCLNTLNFSEVHRKLIKPFTVFGFDLFHAGSTSSRFGVLVGIPVNFNYQSLDDVANDNIQVDQKPIDLSSDVGQKLAQALILPEKVQEFAICREILMTHNSKVMFESVYPFMSIFITYNLSTFLNKKLNLYAAPVAIRAFLYSITGLFGIGTYFLFKDMTEVYYETYTDETLAELDPEFVESGVIFYDKLLARNQALRELMGTKGESKYTIKGNENYTLRQPHVALIHRKQYFASKLKEKTEDNENLDKMI</sequence>
<keyword evidence="3" id="KW-1185">Reference proteome</keyword>
<gene>
    <name evidence="2" type="ORF">LNINA_LOCUS564</name>
</gene>
<keyword evidence="1" id="KW-1133">Transmembrane helix</keyword>
<evidence type="ECO:0000313" key="3">
    <source>
        <dbReference type="Proteomes" id="UP001497472"/>
    </source>
</evidence>
<feature type="transmembrane region" description="Helical" evidence="1">
    <location>
        <begin position="172"/>
        <end position="193"/>
    </location>
</feature>
<accession>A0AAV1IVT8</accession>